<name>A0A4D7C710_9SPHN</name>
<evidence type="ECO:0000313" key="2">
    <source>
        <dbReference type="EMBL" id="QCI78848.1"/>
    </source>
</evidence>
<sequence length="118" mass="13494">MGTEFAAANAVGMGVQAQYLDQYARRADELFLADRAADVVGLNIGVSQFVNQLPEWRAYCDQPVSAPSRRQSLLPPAWSSRPLKKKTSRSRMSSNRSRICWPTRATNWHQATRRRRDW</sequence>
<dbReference type="Proteomes" id="UP000298714">
    <property type="component" value="Chromosome"/>
</dbReference>
<evidence type="ECO:0000256" key="1">
    <source>
        <dbReference type="SAM" id="MobiDB-lite"/>
    </source>
</evidence>
<feature type="region of interest" description="Disordered" evidence="1">
    <location>
        <begin position="66"/>
        <end position="118"/>
    </location>
</feature>
<proteinExistence type="predicted"/>
<organism evidence="2 3">
    <name type="scientific">Hankyongella ginsenosidimutans</name>
    <dbReference type="NCBI Taxonomy" id="1763828"/>
    <lineage>
        <taxon>Bacteria</taxon>
        <taxon>Pseudomonadati</taxon>
        <taxon>Pseudomonadota</taxon>
        <taxon>Alphaproteobacteria</taxon>
        <taxon>Sphingomonadales</taxon>
        <taxon>Sphingomonadaceae</taxon>
        <taxon>Hankyongella</taxon>
    </lineage>
</organism>
<keyword evidence="3" id="KW-1185">Reference proteome</keyword>
<accession>A0A4D7C710</accession>
<gene>
    <name evidence="2" type="ORF">E6W36_02215</name>
</gene>
<dbReference type="KEGG" id="hgn:E6W36_02215"/>
<reference evidence="3" key="1">
    <citation type="submission" date="2019-04" db="EMBL/GenBank/DDBJ databases">
        <title>Complete genome sequence of Sphingomonas sp. W1-2-3.</title>
        <authorList>
            <person name="Im W.T."/>
        </authorList>
    </citation>
    <scope>NUCLEOTIDE SEQUENCE [LARGE SCALE GENOMIC DNA]</scope>
    <source>
        <strain evidence="3">W1-2-3</strain>
    </source>
</reference>
<dbReference type="EMBL" id="CP039704">
    <property type="protein sequence ID" value="QCI78848.1"/>
    <property type="molecule type" value="Genomic_DNA"/>
</dbReference>
<protein>
    <submittedName>
        <fullName evidence="2">Uncharacterized protein</fullName>
    </submittedName>
</protein>
<dbReference type="RefSeq" id="WP_222873619.1">
    <property type="nucleotide sequence ID" value="NZ_CP039704.1"/>
</dbReference>
<evidence type="ECO:0000313" key="3">
    <source>
        <dbReference type="Proteomes" id="UP000298714"/>
    </source>
</evidence>
<dbReference type="AlphaFoldDB" id="A0A4D7C710"/>